<dbReference type="SMART" id="SM01001">
    <property type="entry name" value="AIRC"/>
    <property type="match status" value="1"/>
</dbReference>
<reference evidence="4 5" key="1">
    <citation type="submission" date="2018-06" db="EMBL/GenBank/DDBJ databases">
        <title>Comparative genomics of downy mildews reveals potential adaptations to biotrophy.</title>
        <authorList>
            <person name="Fletcher K."/>
            <person name="Klosterman S.J."/>
            <person name="Derevnina L."/>
            <person name="Martin F."/>
            <person name="Koike S."/>
            <person name="Reyes Chin-Wo S."/>
            <person name="Mou B."/>
            <person name="Michelmore R."/>
        </authorList>
    </citation>
    <scope>NUCLEOTIDE SEQUENCE [LARGE SCALE GENOMIC DNA]</scope>
    <source>
        <strain evidence="4 5">R14</strain>
    </source>
</reference>
<evidence type="ECO:0000256" key="2">
    <source>
        <dbReference type="ARBA" id="ARBA00012329"/>
    </source>
</evidence>
<proteinExistence type="predicted"/>
<evidence type="ECO:0000256" key="1">
    <source>
        <dbReference type="ARBA" id="ARBA00004747"/>
    </source>
</evidence>
<dbReference type="Proteomes" id="UP000282087">
    <property type="component" value="Unassembled WGS sequence"/>
</dbReference>
<dbReference type="GO" id="GO:0006189">
    <property type="term" value="P:'de novo' IMP biosynthetic process"/>
    <property type="evidence" value="ECO:0007669"/>
    <property type="project" value="UniProtKB-UniPathway"/>
</dbReference>
<dbReference type="EC" id="4.1.1.21" evidence="2"/>
<dbReference type="GO" id="GO:0016787">
    <property type="term" value="F:hydrolase activity"/>
    <property type="evidence" value="ECO:0007669"/>
    <property type="project" value="InterPro"/>
</dbReference>
<comment type="caution">
    <text evidence="4">The sequence shown here is derived from an EMBL/GenBank/DDBJ whole genome shotgun (WGS) entry which is preliminary data.</text>
</comment>
<dbReference type="VEuPathDB" id="FungiDB:DD237_000722"/>
<feature type="domain" description="PurE" evidence="3">
    <location>
        <begin position="183"/>
        <end position="329"/>
    </location>
</feature>
<keyword evidence="5" id="KW-1185">Reference proteome</keyword>
<dbReference type="InterPro" id="IPR000031">
    <property type="entry name" value="PurE_dom"/>
</dbReference>
<dbReference type="PANTHER" id="PTHR43064">
    <property type="entry name" value="PHOSPHORIBOSYLAMINOIMIDAZOLE CARBOXYLASE-RELATED"/>
    <property type="match status" value="1"/>
</dbReference>
<name>A0A3M6VLJ0_9STRA</name>
<dbReference type="STRING" id="542832.A0A3M6VLJ0"/>
<dbReference type="GO" id="GO:0004638">
    <property type="term" value="F:phosphoribosylaminoimidazole carboxylase activity"/>
    <property type="evidence" value="ECO:0007669"/>
    <property type="project" value="UniProtKB-EC"/>
</dbReference>
<dbReference type="SUPFAM" id="SSF52255">
    <property type="entry name" value="N5-CAIR mutase (phosphoribosylaminoimidazole carboxylase, PurE)"/>
    <property type="match status" value="1"/>
</dbReference>
<evidence type="ECO:0000313" key="5">
    <source>
        <dbReference type="Proteomes" id="UP000282087"/>
    </source>
</evidence>
<evidence type="ECO:0000259" key="3">
    <source>
        <dbReference type="SMART" id="SM01001"/>
    </source>
</evidence>
<sequence length="372" mass="39908">MRIIGVSCSRNLALLRFPRGNGLVSKGCAAGLSTSSSFPLADKTSILELLQRVADGKVSPHAAMELCNYAAEYQEVGHFAKIDTKREARTGFPEVVYAESKTPEQVAAIMKVMIDGGENNVMASRVTIQAAADIQALMPDQLLTYYEVPRILALKSLEKEATKQLQDADKKAKSFCALAKIVPTACVLCAGTSDLPVAEEAAVTLELADYRVTRVYDVGVAGIHRLLRNQHILRASDVAICVAGMDGALPGVVVDHLQDDYTLGGLTSAPVIAVPTSVGYGAAFGGLAPLLTMLNACSPGVGVVNIDNGFGAAVLAGGYSEEERQTEESDKEEVVTMFVTELEIWQRRAIFHLENHISNKQLKRIASREMVN</sequence>
<dbReference type="InterPro" id="IPR039476">
    <property type="entry name" value="P2CMN_synthase_LarB"/>
</dbReference>
<accession>A0A3M6VLJ0</accession>
<gene>
    <name evidence="4" type="ORF">DD238_000671</name>
</gene>
<evidence type="ECO:0000313" key="4">
    <source>
        <dbReference type="EMBL" id="RMX67644.1"/>
    </source>
</evidence>
<dbReference type="UniPathway" id="UPA00074">
    <property type="reaction ID" value="UER00130"/>
</dbReference>
<dbReference type="EMBL" id="QLLG01000160">
    <property type="protein sequence ID" value="RMX67644.1"/>
    <property type="molecule type" value="Genomic_DNA"/>
</dbReference>
<dbReference type="NCBIfam" id="NF033503">
    <property type="entry name" value="LarB"/>
    <property type="match status" value="1"/>
</dbReference>
<dbReference type="PANTHER" id="PTHR43064:SF1">
    <property type="entry name" value="SLL1489 PROTEIN"/>
    <property type="match status" value="1"/>
</dbReference>
<protein>
    <recommendedName>
        <fullName evidence="2">phosphoribosylaminoimidazole carboxylase</fullName>
        <ecNumber evidence="2">4.1.1.21</ecNumber>
    </recommendedName>
</protein>
<dbReference type="Gene3D" id="3.40.50.1970">
    <property type="match status" value="1"/>
</dbReference>
<organism evidence="4 5">
    <name type="scientific">Peronospora effusa</name>
    <dbReference type="NCBI Taxonomy" id="542832"/>
    <lineage>
        <taxon>Eukaryota</taxon>
        <taxon>Sar</taxon>
        <taxon>Stramenopiles</taxon>
        <taxon>Oomycota</taxon>
        <taxon>Peronosporomycetes</taxon>
        <taxon>Peronosporales</taxon>
        <taxon>Peronosporaceae</taxon>
        <taxon>Peronospora</taxon>
    </lineage>
</organism>
<dbReference type="AlphaFoldDB" id="A0A3M6VLJ0"/>
<dbReference type="Pfam" id="PF00731">
    <property type="entry name" value="AIRC"/>
    <property type="match status" value="1"/>
</dbReference>
<comment type="pathway">
    <text evidence="1">Purine metabolism; IMP biosynthesis via de novo pathway; 5-amino-1-(5-phospho-D-ribosyl)imidazole-4-carboxylate from 5-amino-1-(5-phospho-D-ribosyl)imidazole (carboxylase route): step 1/1.</text>
</comment>